<evidence type="ECO:0000313" key="2">
    <source>
        <dbReference type="Proteomes" id="UP001220662"/>
    </source>
</evidence>
<proteinExistence type="predicted"/>
<dbReference type="EMBL" id="JARJLR010000514">
    <property type="protein sequence ID" value="MDF3846189.1"/>
    <property type="molecule type" value="Genomic_DNA"/>
</dbReference>
<dbReference type="InterPro" id="IPR012448">
    <property type="entry name" value="DUF1652"/>
</dbReference>
<dbReference type="RefSeq" id="WP_276216282.1">
    <property type="nucleotide sequence ID" value="NZ_JARJLR010000514.1"/>
</dbReference>
<reference evidence="1" key="1">
    <citation type="submission" date="2023-03" db="EMBL/GenBank/DDBJ databases">
        <title>Draft assemblies of triclosan tolerant bacteria isolated from returned activated sludge.</title>
        <authorList>
            <person name="Van Hamelsveld S."/>
        </authorList>
    </citation>
    <scope>NUCLEOTIDE SEQUENCE</scope>
    <source>
        <strain evidence="1">GW210015_S63</strain>
    </source>
</reference>
<dbReference type="Proteomes" id="UP001220662">
    <property type="component" value="Unassembled WGS sequence"/>
</dbReference>
<sequence length="90" mass="10097">MQTYLQAKRILEDSFTPYRCQCTLEADGSMTVQLLAPNSCDVELTIPQIPRHDWDSLRAVAKLALELRQALDMALSEQQRPARPLSLAPG</sequence>
<gene>
    <name evidence="1" type="ORF">P3W55_31180</name>
</gene>
<name>A0AAW6PGG6_9PSED</name>
<accession>A0AAW6PGG6</accession>
<dbReference type="AlphaFoldDB" id="A0AAW6PGG6"/>
<organism evidence="1 2">
    <name type="scientific">Pseudomonas citronellolis</name>
    <dbReference type="NCBI Taxonomy" id="53408"/>
    <lineage>
        <taxon>Bacteria</taxon>
        <taxon>Pseudomonadati</taxon>
        <taxon>Pseudomonadota</taxon>
        <taxon>Gammaproteobacteria</taxon>
        <taxon>Pseudomonadales</taxon>
        <taxon>Pseudomonadaceae</taxon>
        <taxon>Pseudomonas</taxon>
    </lineage>
</organism>
<comment type="caution">
    <text evidence="1">The sequence shown here is derived from an EMBL/GenBank/DDBJ whole genome shotgun (WGS) entry which is preliminary data.</text>
</comment>
<protein>
    <submittedName>
        <fullName evidence="1">DUF1652 domain-containing protein</fullName>
    </submittedName>
</protein>
<dbReference type="Pfam" id="PF07865">
    <property type="entry name" value="DUF1652"/>
    <property type="match status" value="1"/>
</dbReference>
<evidence type="ECO:0000313" key="1">
    <source>
        <dbReference type="EMBL" id="MDF3846189.1"/>
    </source>
</evidence>